<dbReference type="eggNOG" id="ENOG502SAJJ">
    <property type="taxonomic scope" value="Eukaryota"/>
</dbReference>
<protein>
    <submittedName>
        <fullName evidence="1">Uncharacterized protein</fullName>
    </submittedName>
</protein>
<proteinExistence type="predicted"/>
<dbReference type="InterPro" id="IPR009772">
    <property type="entry name" value="CDC123"/>
</dbReference>
<evidence type="ECO:0000313" key="1">
    <source>
        <dbReference type="EMBL" id="EEU43670.1"/>
    </source>
</evidence>
<reference evidence="1 2" key="1">
    <citation type="journal article" date="2009" name="PLoS Genet.">
        <title>The genome of Nectria haematococca: contribution of supernumerary chromosomes to gene expansion.</title>
        <authorList>
            <person name="Coleman J.J."/>
            <person name="Rounsley S.D."/>
            <person name="Rodriguez-Carres M."/>
            <person name="Kuo A."/>
            <person name="Wasmann C.C."/>
            <person name="Grimwood J."/>
            <person name="Schmutz J."/>
            <person name="Taga M."/>
            <person name="White G.J."/>
            <person name="Zhou S."/>
            <person name="Schwartz D.C."/>
            <person name="Freitag M."/>
            <person name="Ma L.J."/>
            <person name="Danchin E.G."/>
            <person name="Henrissat B."/>
            <person name="Coutinho P.M."/>
            <person name="Nelson D.R."/>
            <person name="Straney D."/>
            <person name="Napoli C.A."/>
            <person name="Barker B.M."/>
            <person name="Gribskov M."/>
            <person name="Rep M."/>
            <person name="Kroken S."/>
            <person name="Molnar I."/>
            <person name="Rensing C."/>
            <person name="Kennell J.C."/>
            <person name="Zamora J."/>
            <person name="Farman M.L."/>
            <person name="Selker E.U."/>
            <person name="Salamov A."/>
            <person name="Shapiro H."/>
            <person name="Pangilinan J."/>
            <person name="Lindquist E."/>
            <person name="Lamers C."/>
            <person name="Grigoriev I.V."/>
            <person name="Geiser D.M."/>
            <person name="Covert S.F."/>
            <person name="Temporini E."/>
            <person name="Vanetten H.D."/>
        </authorList>
    </citation>
    <scope>NUCLEOTIDE SEQUENCE [LARGE SCALE GENOMIC DNA]</scope>
    <source>
        <strain evidence="2">ATCC MYA-4622 / CBS 123669 / FGSC 9596 / NRRL 45880 / 77-13-4</strain>
    </source>
</reference>
<evidence type="ECO:0000313" key="2">
    <source>
        <dbReference type="Proteomes" id="UP000005206"/>
    </source>
</evidence>
<dbReference type="HOGENOM" id="CLU_069412_0_0_1"/>
<organism evidence="1 2">
    <name type="scientific">Fusarium vanettenii (strain ATCC MYA-4622 / CBS 123669 / FGSC 9596 / NRRL 45880 / 77-13-4)</name>
    <name type="common">Fusarium solani subsp. pisi</name>
    <dbReference type="NCBI Taxonomy" id="660122"/>
    <lineage>
        <taxon>Eukaryota</taxon>
        <taxon>Fungi</taxon>
        <taxon>Dikarya</taxon>
        <taxon>Ascomycota</taxon>
        <taxon>Pezizomycotina</taxon>
        <taxon>Sordariomycetes</taxon>
        <taxon>Hypocreomycetidae</taxon>
        <taxon>Hypocreales</taxon>
        <taxon>Nectriaceae</taxon>
        <taxon>Fusarium</taxon>
        <taxon>Fusarium solani species complex</taxon>
        <taxon>Fusarium vanettenii</taxon>
    </lineage>
</organism>
<dbReference type="AlphaFoldDB" id="C7YXX6"/>
<gene>
    <name evidence="1" type="ORF">NECHADRAFT_82683</name>
</gene>
<dbReference type="Pfam" id="PF07065">
    <property type="entry name" value="D123"/>
    <property type="match status" value="1"/>
</dbReference>
<sequence length="312" mass="34951">MNLVKINLVDVTDDCKDGRATRFNTCFHPADQLPVADLSKPSEAPYAFSRWLPLILQTRNVDPSAVQTVCLSRAQARLLVDASATSIITGELSRALGEDLEDEVTPAFSSLHFPPEGLFMRLTGCSPKDGRWRDPTRPSLHSTDDIILRLTTSNRARNDIVNSLETGSETVEVTLLPFDARMDSRHEYRVFCCPKSGNITAVSQYCWHKPWLFHGRPGTALKPVADKIWAGIVVLHQQIMHDLKPDAELDNLLLRQGFTFDVLYDEDKGTTELVELNVFGARSGCGSCLFNWVDDFSLLYGEGKDVEFRVTY</sequence>
<dbReference type="VEuPathDB" id="FungiDB:NECHADRAFT_82683"/>
<name>C7YXX6_FUSV7</name>
<dbReference type="RefSeq" id="XP_003049383.1">
    <property type="nucleotide sequence ID" value="XM_003049337.1"/>
</dbReference>
<dbReference type="KEGG" id="nhe:NECHADRAFT_82683"/>
<dbReference type="OMA" id="REYRVFC"/>
<dbReference type="GeneID" id="9677018"/>
<dbReference type="EMBL" id="GG698902">
    <property type="protein sequence ID" value="EEU43670.1"/>
    <property type="molecule type" value="Genomic_DNA"/>
</dbReference>
<keyword evidence="2" id="KW-1185">Reference proteome</keyword>
<accession>C7YXX6</accession>
<dbReference type="InParanoid" id="C7YXX6"/>
<dbReference type="Proteomes" id="UP000005206">
    <property type="component" value="Chromosome 7"/>
</dbReference>
<dbReference type="OrthoDB" id="360540at2759"/>